<reference evidence="2 3" key="1">
    <citation type="submission" date="2023-09" db="EMBL/GenBank/DDBJ databases">
        <authorList>
            <person name="Rey-Velasco X."/>
        </authorList>
    </citation>
    <scope>NUCLEOTIDE SEQUENCE [LARGE SCALE GENOMIC DNA]</scope>
    <source>
        <strain evidence="2 3">W332</strain>
    </source>
</reference>
<dbReference type="PROSITE" id="PS51186">
    <property type="entry name" value="GNAT"/>
    <property type="match status" value="1"/>
</dbReference>
<keyword evidence="2" id="KW-0808">Transferase</keyword>
<name>A0ABU2YHV8_9FLAO</name>
<evidence type="ECO:0000313" key="2">
    <source>
        <dbReference type="EMBL" id="MDT0557754.1"/>
    </source>
</evidence>
<dbReference type="EC" id="2.3.1.-" evidence="2"/>
<accession>A0ABU2YHV8</accession>
<evidence type="ECO:0000259" key="1">
    <source>
        <dbReference type="PROSITE" id="PS51186"/>
    </source>
</evidence>
<protein>
    <submittedName>
        <fullName evidence="2">GNAT family N-acetyltransferase</fullName>
        <ecNumber evidence="2">2.3.1.-</ecNumber>
    </submittedName>
</protein>
<comment type="caution">
    <text evidence="2">The sequence shown here is derived from an EMBL/GenBank/DDBJ whole genome shotgun (WGS) entry which is preliminary data.</text>
</comment>
<keyword evidence="2" id="KW-0012">Acyltransferase</keyword>
<dbReference type="Gene3D" id="3.40.630.30">
    <property type="match status" value="1"/>
</dbReference>
<organism evidence="2 3">
    <name type="scientific">Microcosmobacter mediterraneus</name>
    <dbReference type="NCBI Taxonomy" id="3075607"/>
    <lineage>
        <taxon>Bacteria</taxon>
        <taxon>Pseudomonadati</taxon>
        <taxon>Bacteroidota</taxon>
        <taxon>Flavobacteriia</taxon>
        <taxon>Flavobacteriales</taxon>
        <taxon>Flavobacteriaceae</taxon>
        <taxon>Microcosmobacter</taxon>
    </lineage>
</organism>
<dbReference type="SUPFAM" id="SSF55729">
    <property type="entry name" value="Acyl-CoA N-acyltransferases (Nat)"/>
    <property type="match status" value="1"/>
</dbReference>
<feature type="domain" description="N-acetyltransferase" evidence="1">
    <location>
        <begin position="1"/>
        <end position="169"/>
    </location>
</feature>
<dbReference type="GO" id="GO:0016746">
    <property type="term" value="F:acyltransferase activity"/>
    <property type="evidence" value="ECO:0007669"/>
    <property type="project" value="UniProtKB-KW"/>
</dbReference>
<dbReference type="RefSeq" id="WP_311426531.1">
    <property type="nucleotide sequence ID" value="NZ_JAVRIA010000002.1"/>
</dbReference>
<gene>
    <name evidence="2" type="ORF">RM697_03800</name>
</gene>
<dbReference type="Proteomes" id="UP001259492">
    <property type="component" value="Unassembled WGS sequence"/>
</dbReference>
<dbReference type="InterPro" id="IPR016181">
    <property type="entry name" value="Acyl_CoA_acyltransferase"/>
</dbReference>
<proteinExistence type="predicted"/>
<dbReference type="InterPro" id="IPR000182">
    <property type="entry name" value="GNAT_dom"/>
</dbReference>
<dbReference type="Pfam" id="PF00583">
    <property type="entry name" value="Acetyltransf_1"/>
    <property type="match status" value="1"/>
</dbReference>
<sequence>MKVRHLGDTDFDVIMECFLSAFENYFVKMPTDHDYYRQRWKAAGVRYDLSYGMFDGHKLVGFIINAIDKRHGNHIAFNTGTGVISEYRGQKIVNSIYDFAFPILKKEGIIKCVLEVITVNERAIKAYEGIGFRKTKHYKCYSGTINSEHNTGLELQEVQYDVIDWSTIPNQANYSWDFYRESLEKGNSKYFFVNRNSNFESFVAINPDNGTLNQLEVFTDKKDTWQRLFSAINSKYQNVRVINVDDKLTSKINAIESVGLENTVDQFEMELFLVTEPVEVK</sequence>
<dbReference type="EMBL" id="JAVRIA010000002">
    <property type="protein sequence ID" value="MDT0557754.1"/>
    <property type="molecule type" value="Genomic_DNA"/>
</dbReference>
<evidence type="ECO:0000313" key="3">
    <source>
        <dbReference type="Proteomes" id="UP001259492"/>
    </source>
</evidence>
<keyword evidence="3" id="KW-1185">Reference proteome</keyword>